<keyword evidence="4" id="KW-1185">Reference proteome</keyword>
<dbReference type="EMBL" id="BPVZ01000141">
    <property type="protein sequence ID" value="GKV40371.1"/>
    <property type="molecule type" value="Genomic_DNA"/>
</dbReference>
<feature type="domain" description="Putative plant transposon protein" evidence="2">
    <location>
        <begin position="93"/>
        <end position="262"/>
    </location>
</feature>
<dbReference type="InterPro" id="IPR046796">
    <property type="entry name" value="Transposase_32_dom"/>
</dbReference>
<evidence type="ECO:0000259" key="2">
    <source>
        <dbReference type="Pfam" id="PF20167"/>
    </source>
</evidence>
<name>A0AAV5LSC5_9ROSI</name>
<comment type="caution">
    <text evidence="3">The sequence shown here is derived from an EMBL/GenBank/DDBJ whole genome shotgun (WGS) entry which is preliminary data.</text>
</comment>
<evidence type="ECO:0000313" key="4">
    <source>
        <dbReference type="Proteomes" id="UP001054252"/>
    </source>
</evidence>
<gene>
    <name evidence="3" type="ORF">SLEP1_g48026</name>
</gene>
<reference evidence="3 4" key="1">
    <citation type="journal article" date="2021" name="Commun. Biol.">
        <title>The genome of Shorea leprosula (Dipterocarpaceae) highlights the ecological relevance of drought in aseasonal tropical rainforests.</title>
        <authorList>
            <person name="Ng K.K.S."/>
            <person name="Kobayashi M.J."/>
            <person name="Fawcett J.A."/>
            <person name="Hatakeyama M."/>
            <person name="Paape T."/>
            <person name="Ng C.H."/>
            <person name="Ang C.C."/>
            <person name="Tnah L.H."/>
            <person name="Lee C.T."/>
            <person name="Nishiyama T."/>
            <person name="Sese J."/>
            <person name="O'Brien M.J."/>
            <person name="Copetti D."/>
            <person name="Mohd Noor M.I."/>
            <person name="Ong R.C."/>
            <person name="Putra M."/>
            <person name="Sireger I.Z."/>
            <person name="Indrioko S."/>
            <person name="Kosugi Y."/>
            <person name="Izuno A."/>
            <person name="Isagi Y."/>
            <person name="Lee S.L."/>
            <person name="Shimizu K.K."/>
        </authorList>
    </citation>
    <scope>NUCLEOTIDE SEQUENCE [LARGE SCALE GENOMIC DNA]</scope>
    <source>
        <strain evidence="3">214</strain>
    </source>
</reference>
<dbReference type="Proteomes" id="UP001054252">
    <property type="component" value="Unassembled WGS sequence"/>
</dbReference>
<feature type="compositionally biased region" description="Basic residues" evidence="1">
    <location>
        <begin position="1"/>
        <end position="15"/>
    </location>
</feature>
<dbReference type="Pfam" id="PF20167">
    <property type="entry name" value="Transposase_32"/>
    <property type="match status" value="1"/>
</dbReference>
<evidence type="ECO:0000313" key="3">
    <source>
        <dbReference type="EMBL" id="GKV40371.1"/>
    </source>
</evidence>
<dbReference type="AlphaFoldDB" id="A0AAV5LSC5"/>
<feature type="region of interest" description="Disordered" evidence="1">
    <location>
        <begin position="1"/>
        <end position="34"/>
    </location>
</feature>
<evidence type="ECO:0000256" key="1">
    <source>
        <dbReference type="SAM" id="MobiDB-lite"/>
    </source>
</evidence>
<accession>A0AAV5LSC5</accession>
<sequence length="372" mass="42330">MPRRKTLVRKSSKKGTRSESIPSISPHRVSPDSPELFEEVSMEPITGIYLRDPISVEAFTKISAKKKILSGHCISPVILNDQSLRIKRWLEGMGWLEFATLNCRSYPRLVKEFYTNYRYSDSSDSTSYVRGKHVVFDAAHINELFNLPHDEISLSFDKSKMPVTKKIVFGSSVSPTEKIHLHHFSADTRLLLWFVTKILCPRQGSHGRFTKENLYMMGLIMQGNKLNLGALIISHMRKAMNSGEEYLPYGHLLTNFFEKWGIDLSKEQSEEISEDETLTETALKRMKFEKQDGTWVRISDSPEVEGSLGKVLANIDLLSIQIEAELSSKFAAFEAKMTNHFSMLESSLNNKLNQLEKSVAALTESNKRKCPS</sequence>
<organism evidence="3 4">
    <name type="scientific">Rubroshorea leprosula</name>
    <dbReference type="NCBI Taxonomy" id="152421"/>
    <lineage>
        <taxon>Eukaryota</taxon>
        <taxon>Viridiplantae</taxon>
        <taxon>Streptophyta</taxon>
        <taxon>Embryophyta</taxon>
        <taxon>Tracheophyta</taxon>
        <taxon>Spermatophyta</taxon>
        <taxon>Magnoliopsida</taxon>
        <taxon>eudicotyledons</taxon>
        <taxon>Gunneridae</taxon>
        <taxon>Pentapetalae</taxon>
        <taxon>rosids</taxon>
        <taxon>malvids</taxon>
        <taxon>Malvales</taxon>
        <taxon>Dipterocarpaceae</taxon>
        <taxon>Rubroshorea</taxon>
    </lineage>
</organism>
<protein>
    <recommendedName>
        <fullName evidence="2">Putative plant transposon protein domain-containing protein</fullName>
    </recommendedName>
</protein>
<proteinExistence type="predicted"/>